<name>A0A0P6Z381_9CHLR</name>
<dbReference type="Gene3D" id="3.40.50.300">
    <property type="entry name" value="P-loop containing nucleotide triphosphate hydrolases"/>
    <property type="match status" value="1"/>
</dbReference>
<keyword evidence="3 8" id="KW-0547">Nucleotide-binding</keyword>
<dbReference type="PANTHER" id="PTHR21299:SF2">
    <property type="entry name" value="CYTIDYLATE KINASE"/>
    <property type="match status" value="1"/>
</dbReference>
<keyword evidence="8" id="KW-0963">Cytoplasm</keyword>
<dbReference type="InterPro" id="IPR027417">
    <property type="entry name" value="P-loop_NTPase"/>
</dbReference>
<evidence type="ECO:0000256" key="3">
    <source>
        <dbReference type="ARBA" id="ARBA00022741"/>
    </source>
</evidence>
<evidence type="ECO:0000256" key="4">
    <source>
        <dbReference type="ARBA" id="ARBA00022777"/>
    </source>
</evidence>
<dbReference type="EC" id="2.7.4.25" evidence="8"/>
<evidence type="ECO:0000313" key="10">
    <source>
        <dbReference type="EMBL" id="KPL91841.1"/>
    </source>
</evidence>
<dbReference type="PANTHER" id="PTHR21299">
    <property type="entry name" value="CYTIDYLATE KINASE/PANTOATE-BETA-ALANINE LIGASE"/>
    <property type="match status" value="1"/>
</dbReference>
<feature type="binding site" evidence="8">
    <location>
        <begin position="11"/>
        <end position="19"/>
    </location>
    <ligand>
        <name>ATP</name>
        <dbReference type="ChEBI" id="CHEBI:30616"/>
    </ligand>
</feature>
<dbReference type="AlphaFoldDB" id="A0A0P6Z381"/>
<accession>A0A0P6Z381</accession>
<dbReference type="GO" id="GO:0036431">
    <property type="term" value="F:dCMP kinase activity"/>
    <property type="evidence" value="ECO:0007669"/>
    <property type="project" value="InterPro"/>
</dbReference>
<dbReference type="InterPro" id="IPR003136">
    <property type="entry name" value="Cytidylate_kin"/>
</dbReference>
<dbReference type="GO" id="GO:0015949">
    <property type="term" value="P:nucleobase-containing small molecule interconversion"/>
    <property type="evidence" value="ECO:0007669"/>
    <property type="project" value="TreeGrafter"/>
</dbReference>
<evidence type="ECO:0000256" key="7">
    <source>
        <dbReference type="ARBA" id="ARBA00048478"/>
    </source>
</evidence>
<keyword evidence="11" id="KW-1185">Reference proteome</keyword>
<evidence type="ECO:0000256" key="5">
    <source>
        <dbReference type="ARBA" id="ARBA00022840"/>
    </source>
</evidence>
<dbReference type="GO" id="GO:0005524">
    <property type="term" value="F:ATP binding"/>
    <property type="evidence" value="ECO:0007669"/>
    <property type="project" value="UniProtKB-UniRule"/>
</dbReference>
<dbReference type="STRING" id="229921.ADN01_00750"/>
<dbReference type="GO" id="GO:0005829">
    <property type="term" value="C:cytosol"/>
    <property type="evidence" value="ECO:0007669"/>
    <property type="project" value="TreeGrafter"/>
</dbReference>
<dbReference type="NCBIfam" id="TIGR00017">
    <property type="entry name" value="cmk"/>
    <property type="match status" value="1"/>
</dbReference>
<evidence type="ECO:0000256" key="2">
    <source>
        <dbReference type="ARBA" id="ARBA00022679"/>
    </source>
</evidence>
<gene>
    <name evidence="8" type="primary">cmk</name>
    <name evidence="10" type="ORF">ADN01_00750</name>
</gene>
<dbReference type="EMBL" id="LGCM01000002">
    <property type="protein sequence ID" value="KPL91841.1"/>
    <property type="molecule type" value="Genomic_DNA"/>
</dbReference>
<dbReference type="HAMAP" id="MF_00238">
    <property type="entry name" value="Cytidyl_kinase_type1"/>
    <property type="match status" value="1"/>
</dbReference>
<evidence type="ECO:0000256" key="8">
    <source>
        <dbReference type="HAMAP-Rule" id="MF_00238"/>
    </source>
</evidence>
<keyword evidence="2 8" id="KW-0808">Transferase</keyword>
<dbReference type="GO" id="GO:0036430">
    <property type="term" value="F:CMP kinase activity"/>
    <property type="evidence" value="ECO:0007669"/>
    <property type="project" value="RHEA"/>
</dbReference>
<evidence type="ECO:0000256" key="6">
    <source>
        <dbReference type="ARBA" id="ARBA00047615"/>
    </source>
</evidence>
<dbReference type="PATRIC" id="fig|229921.5.peg.3515"/>
<comment type="caution">
    <text evidence="10">The sequence shown here is derived from an EMBL/GenBank/DDBJ whole genome shotgun (WGS) entry which is preliminary data.</text>
</comment>
<comment type="catalytic activity">
    <reaction evidence="7 8">
        <text>CMP + ATP = CDP + ADP</text>
        <dbReference type="Rhea" id="RHEA:11600"/>
        <dbReference type="ChEBI" id="CHEBI:30616"/>
        <dbReference type="ChEBI" id="CHEBI:58069"/>
        <dbReference type="ChEBI" id="CHEBI:60377"/>
        <dbReference type="ChEBI" id="CHEBI:456216"/>
        <dbReference type="EC" id="2.7.4.25"/>
    </reaction>
</comment>
<reference evidence="10 11" key="1">
    <citation type="submission" date="2015-07" db="EMBL/GenBank/DDBJ databases">
        <title>Genome sequence of Levilinea saccharolytica DSM 16555.</title>
        <authorList>
            <person name="Hemp J."/>
            <person name="Ward L.M."/>
            <person name="Pace L.A."/>
            <person name="Fischer W.W."/>
        </authorList>
    </citation>
    <scope>NUCLEOTIDE SEQUENCE [LARGE SCALE GENOMIC DNA]</scope>
    <source>
        <strain evidence="10 11">KIBI-1</strain>
    </source>
</reference>
<sequence length="226" mass="24871">MPIPQTIAVDGPAASGKSTIAELLAQSLGYLYFDTGVMYRAVTLAALRQLQAVTDERAVTHLAETVHIDVREASQDDGRKSDVLLDGVDITWEIRAPEVDANVSVVSAYPGVRVAMTEQQRRIGKRGRVVMVGRDIGTVVLPDADLKVYMDASVEERARRRFDEVRQRGEAADYEAILASMRRRDEIDSTRKVAPLRPADDAVIVSTDGLSIEQVLEKIQALVKAR</sequence>
<evidence type="ECO:0000313" key="11">
    <source>
        <dbReference type="Proteomes" id="UP000050501"/>
    </source>
</evidence>
<keyword evidence="5 8" id="KW-0067">ATP-binding</keyword>
<dbReference type="RefSeq" id="WP_062418063.1">
    <property type="nucleotide sequence ID" value="NZ_DF967974.1"/>
</dbReference>
<comment type="catalytic activity">
    <reaction evidence="6 8">
        <text>dCMP + ATP = dCDP + ADP</text>
        <dbReference type="Rhea" id="RHEA:25094"/>
        <dbReference type="ChEBI" id="CHEBI:30616"/>
        <dbReference type="ChEBI" id="CHEBI:57566"/>
        <dbReference type="ChEBI" id="CHEBI:58593"/>
        <dbReference type="ChEBI" id="CHEBI:456216"/>
        <dbReference type="EC" id="2.7.4.25"/>
    </reaction>
</comment>
<protein>
    <recommendedName>
        <fullName evidence="8">Cytidylate kinase</fullName>
        <shortName evidence="8">CK</shortName>
        <ecNumber evidence="8">2.7.4.25</ecNumber>
    </recommendedName>
    <alternativeName>
        <fullName evidence="8">Cytidine monophosphate kinase</fullName>
        <shortName evidence="8">CMP kinase</shortName>
    </alternativeName>
</protein>
<dbReference type="OrthoDB" id="9807434at2"/>
<proteinExistence type="inferred from homology"/>
<evidence type="ECO:0000256" key="1">
    <source>
        <dbReference type="ARBA" id="ARBA00009427"/>
    </source>
</evidence>
<dbReference type="GO" id="GO:0006220">
    <property type="term" value="P:pyrimidine nucleotide metabolic process"/>
    <property type="evidence" value="ECO:0007669"/>
    <property type="project" value="UniProtKB-UniRule"/>
</dbReference>
<keyword evidence="4 8" id="KW-0418">Kinase</keyword>
<dbReference type="InterPro" id="IPR011994">
    <property type="entry name" value="Cytidylate_kinase_dom"/>
</dbReference>
<dbReference type="Proteomes" id="UP000050501">
    <property type="component" value="Unassembled WGS sequence"/>
</dbReference>
<organism evidence="10 11">
    <name type="scientific">Levilinea saccharolytica</name>
    <dbReference type="NCBI Taxonomy" id="229921"/>
    <lineage>
        <taxon>Bacteria</taxon>
        <taxon>Bacillati</taxon>
        <taxon>Chloroflexota</taxon>
        <taxon>Anaerolineae</taxon>
        <taxon>Anaerolineales</taxon>
        <taxon>Anaerolineaceae</taxon>
        <taxon>Levilinea</taxon>
    </lineage>
</organism>
<dbReference type="CDD" id="cd02020">
    <property type="entry name" value="CMPK"/>
    <property type="match status" value="1"/>
</dbReference>
<comment type="similarity">
    <text evidence="1 8">Belongs to the cytidylate kinase family. Type 1 subfamily.</text>
</comment>
<dbReference type="SUPFAM" id="SSF52540">
    <property type="entry name" value="P-loop containing nucleoside triphosphate hydrolases"/>
    <property type="match status" value="1"/>
</dbReference>
<evidence type="ECO:0000259" key="9">
    <source>
        <dbReference type="Pfam" id="PF02224"/>
    </source>
</evidence>
<comment type="subcellular location">
    <subcellularLocation>
        <location evidence="8">Cytoplasm</location>
    </subcellularLocation>
</comment>
<feature type="domain" description="Cytidylate kinase" evidence="9">
    <location>
        <begin position="7"/>
        <end position="224"/>
    </location>
</feature>
<dbReference type="Pfam" id="PF02224">
    <property type="entry name" value="Cytidylate_kin"/>
    <property type="match status" value="1"/>
</dbReference>